<dbReference type="InterPro" id="IPR001789">
    <property type="entry name" value="Sig_transdc_resp-reg_receiver"/>
</dbReference>
<dbReference type="Pfam" id="PF00072">
    <property type="entry name" value="Response_reg"/>
    <property type="match status" value="1"/>
</dbReference>
<dbReference type="SUPFAM" id="SSF81606">
    <property type="entry name" value="PP2C-like"/>
    <property type="match status" value="1"/>
</dbReference>
<dbReference type="Gene3D" id="3.40.50.2300">
    <property type="match status" value="1"/>
</dbReference>
<organism evidence="4 5">
    <name type="scientific">Breznakiella homolactica</name>
    <dbReference type="NCBI Taxonomy" id="2798577"/>
    <lineage>
        <taxon>Bacteria</taxon>
        <taxon>Pseudomonadati</taxon>
        <taxon>Spirochaetota</taxon>
        <taxon>Spirochaetia</taxon>
        <taxon>Spirochaetales</taxon>
        <taxon>Breznakiellaceae</taxon>
        <taxon>Breznakiella</taxon>
    </lineage>
</organism>
<name>A0A7T7XN26_9SPIR</name>
<sequence length="386" mass="43616">MVKNPQYILLVDDEENILKSLRRELADWATEKGVQILTARSGEEGLEILQKKGNYTQLVISDLKMPRMKGSDFLLKVHEKYPGIISILLTGYSDTQEIIKAVQAGIFSFILKPWDRNYLLREIEKAYEYWDLRRRNSDYMMIMEDELKWAGELQKAMLKPVLPRSEGMEFRLSYHSVPGLYVSGDYYDVIPLSAGKYLIMLGDVSGHGVRAAMITSILKAVIYPEYVQLAKPGEFSPSAFLGWLNERINFELRKTSGLLITFFAGVINVKSGYIAYSNAGQTHPYILRQDTAIELPVSGTSLGFSNSVLYSEQSAPIRKNDVITLYSDGLTEITGRGIHAQITPQELFSEVPYGQDYHSRLLQKALEKAGAREFSDDVTLLSARIV</sequence>
<dbReference type="Pfam" id="PF07228">
    <property type="entry name" value="SpoIIE"/>
    <property type="match status" value="1"/>
</dbReference>
<dbReference type="CDD" id="cd17569">
    <property type="entry name" value="REC_HupR-like"/>
    <property type="match status" value="1"/>
</dbReference>
<gene>
    <name evidence="4" type="ORF">JFL75_20840</name>
</gene>
<dbReference type="Gene3D" id="3.60.40.10">
    <property type="entry name" value="PPM-type phosphatase domain"/>
    <property type="match status" value="1"/>
</dbReference>
<dbReference type="InterPro" id="IPR001932">
    <property type="entry name" value="PPM-type_phosphatase-like_dom"/>
</dbReference>
<feature type="domain" description="Response regulatory" evidence="3">
    <location>
        <begin position="7"/>
        <end position="127"/>
    </location>
</feature>
<proteinExistence type="predicted"/>
<dbReference type="PANTHER" id="PTHR43156">
    <property type="entry name" value="STAGE II SPORULATION PROTEIN E-RELATED"/>
    <property type="match status" value="1"/>
</dbReference>
<dbReference type="SUPFAM" id="SSF52172">
    <property type="entry name" value="CheY-like"/>
    <property type="match status" value="1"/>
</dbReference>
<keyword evidence="2" id="KW-0597">Phosphoprotein</keyword>
<dbReference type="Proteomes" id="UP000595917">
    <property type="component" value="Chromosome"/>
</dbReference>
<dbReference type="PANTHER" id="PTHR43156:SF2">
    <property type="entry name" value="STAGE II SPORULATION PROTEIN E"/>
    <property type="match status" value="1"/>
</dbReference>
<dbReference type="InterPro" id="IPR052016">
    <property type="entry name" value="Bact_Sigma-Reg"/>
</dbReference>
<dbReference type="InterPro" id="IPR036457">
    <property type="entry name" value="PPM-type-like_dom_sf"/>
</dbReference>
<evidence type="ECO:0000259" key="3">
    <source>
        <dbReference type="PROSITE" id="PS50110"/>
    </source>
</evidence>
<keyword evidence="5" id="KW-1185">Reference proteome</keyword>
<dbReference type="EMBL" id="CP067089">
    <property type="protein sequence ID" value="QQO09341.1"/>
    <property type="molecule type" value="Genomic_DNA"/>
</dbReference>
<dbReference type="AlphaFoldDB" id="A0A7T7XN26"/>
<keyword evidence="1" id="KW-0378">Hydrolase</keyword>
<evidence type="ECO:0000313" key="4">
    <source>
        <dbReference type="EMBL" id="QQO09341.1"/>
    </source>
</evidence>
<feature type="modified residue" description="4-aspartylphosphate" evidence="2">
    <location>
        <position position="62"/>
    </location>
</feature>
<accession>A0A7T7XN26</accession>
<evidence type="ECO:0000256" key="1">
    <source>
        <dbReference type="ARBA" id="ARBA00022801"/>
    </source>
</evidence>
<protein>
    <submittedName>
        <fullName evidence="4">SpoIIE family protein phosphatase</fullName>
    </submittedName>
</protein>
<dbReference type="SMART" id="SM00448">
    <property type="entry name" value="REC"/>
    <property type="match status" value="1"/>
</dbReference>
<dbReference type="SMART" id="SM00331">
    <property type="entry name" value="PP2C_SIG"/>
    <property type="match status" value="1"/>
</dbReference>
<evidence type="ECO:0000256" key="2">
    <source>
        <dbReference type="PROSITE-ProRule" id="PRU00169"/>
    </source>
</evidence>
<dbReference type="GO" id="GO:0016791">
    <property type="term" value="F:phosphatase activity"/>
    <property type="evidence" value="ECO:0007669"/>
    <property type="project" value="TreeGrafter"/>
</dbReference>
<evidence type="ECO:0000313" key="5">
    <source>
        <dbReference type="Proteomes" id="UP000595917"/>
    </source>
</evidence>
<dbReference type="PROSITE" id="PS50110">
    <property type="entry name" value="RESPONSE_REGULATORY"/>
    <property type="match status" value="1"/>
</dbReference>
<dbReference type="GO" id="GO:0000160">
    <property type="term" value="P:phosphorelay signal transduction system"/>
    <property type="evidence" value="ECO:0007669"/>
    <property type="project" value="InterPro"/>
</dbReference>
<reference evidence="4" key="1">
    <citation type="submission" date="2021-01" db="EMBL/GenBank/DDBJ databases">
        <title>Description of Breznakiella homolactica.</title>
        <authorList>
            <person name="Song Y."/>
            <person name="Brune A."/>
        </authorList>
    </citation>
    <scope>NUCLEOTIDE SEQUENCE</scope>
    <source>
        <strain evidence="4">RmG30</strain>
    </source>
</reference>
<dbReference type="InterPro" id="IPR011006">
    <property type="entry name" value="CheY-like_superfamily"/>
</dbReference>